<proteinExistence type="predicted"/>
<name>A0A4P7N3R6_PYROR</name>
<reference evidence="4 5" key="1">
    <citation type="journal article" date="2019" name="Mol. Biol. Evol.">
        <title>Blast fungal genomes show frequent chromosomal changes, gene gains and losses, and effector gene turnover.</title>
        <authorList>
            <person name="Gomez Luciano L.B."/>
            <person name="Jason Tsai I."/>
            <person name="Chuma I."/>
            <person name="Tosa Y."/>
            <person name="Chen Y.H."/>
            <person name="Li J.Y."/>
            <person name="Li M.Y."/>
            <person name="Jade Lu M.Y."/>
            <person name="Nakayashiki H."/>
            <person name="Li W.H."/>
        </authorList>
    </citation>
    <scope>NUCLEOTIDE SEQUENCE [LARGE SCALE GENOMIC DNA]</scope>
    <source>
        <strain evidence="4">MZ5-1-6</strain>
    </source>
</reference>
<dbReference type="Gene3D" id="3.40.50.1820">
    <property type="entry name" value="alpha/beta hydrolase"/>
    <property type="match status" value="1"/>
</dbReference>
<dbReference type="PANTHER" id="PTHR48081:SF8">
    <property type="entry name" value="ALPHA_BETA HYDROLASE FOLD-3 DOMAIN-CONTAINING PROTEIN-RELATED"/>
    <property type="match status" value="1"/>
</dbReference>
<dbReference type="GO" id="GO:0016787">
    <property type="term" value="F:hydrolase activity"/>
    <property type="evidence" value="ECO:0007669"/>
    <property type="project" value="UniProtKB-KW"/>
</dbReference>
<dbReference type="InterPro" id="IPR013094">
    <property type="entry name" value="AB_hydrolase_3"/>
</dbReference>
<dbReference type="SUPFAM" id="SSF53474">
    <property type="entry name" value="alpha/beta-Hydrolases"/>
    <property type="match status" value="1"/>
</dbReference>
<evidence type="ECO:0000313" key="5">
    <source>
        <dbReference type="Proteomes" id="UP000294847"/>
    </source>
</evidence>
<evidence type="ECO:0000313" key="4">
    <source>
        <dbReference type="EMBL" id="QBZ56152.1"/>
    </source>
</evidence>
<dbReference type="InterPro" id="IPR050300">
    <property type="entry name" value="GDXG_lipolytic_enzyme"/>
</dbReference>
<dbReference type="AlphaFoldDB" id="A0A4P7N3R6"/>
<feature type="domain" description="Alpha/beta hydrolase fold-3" evidence="3">
    <location>
        <begin position="102"/>
        <end position="322"/>
    </location>
</feature>
<dbReference type="Proteomes" id="UP000294847">
    <property type="component" value="Chromosome 2"/>
</dbReference>
<sequence>MASPVDPELQPIWNGSPFIGKPKDVSELRAIFQGQFASGPVPPGATQLPSHSVTSADGTPIEVLHFAPEPPTAAAETGGTSHDDPTATTAATTTRPPARAIIFCFGGGLIMGSAASNLHPAGSMAAQTRSQVFVPGYRVAPEHPGPAAVEDVYAALRYVQTHSARLGVDPTRVVMFGISAGGGIAAGTLLLARDRTASDSCDQQLPLPAGLALRYPMLDDRTEGSDDDPLHRYHLWNHVANDLGWAAYAGGKTRAERTDDNMPVYMAPGRAKPDQLRGLPPVFVDVGELDLFRGEDTRFAAALAMAGVEVEFHHYPGVPHGVEVMAPGIKKAIAMQENLNRVKLKLARDPQRLHIPPLLHPDPRAPDGPIIQDLGVHLAKLRRRHRVPFGRHLVDLHQEGEVDLDEAHVGVCVLAAGRRRHGEERALRHGRQREGGQVALRPRAERPGAVWVVLLHQVADRVAPLPTSTTRQLTACINMLESRQLSGTHPIHNTLDARVRCDVGHDGGDAVCRPNGLDELIG</sequence>
<gene>
    <name evidence="4" type="ORF">PoMZ_01058</name>
</gene>
<feature type="region of interest" description="Disordered" evidence="2">
    <location>
        <begin position="71"/>
        <end position="93"/>
    </location>
</feature>
<evidence type="ECO:0000256" key="2">
    <source>
        <dbReference type="SAM" id="MobiDB-lite"/>
    </source>
</evidence>
<dbReference type="PANTHER" id="PTHR48081">
    <property type="entry name" value="AB HYDROLASE SUPERFAMILY PROTEIN C4A8.06C"/>
    <property type="match status" value="1"/>
</dbReference>
<organism evidence="4 5">
    <name type="scientific">Pyricularia oryzae</name>
    <name type="common">Rice blast fungus</name>
    <name type="synonym">Magnaporthe oryzae</name>
    <dbReference type="NCBI Taxonomy" id="318829"/>
    <lineage>
        <taxon>Eukaryota</taxon>
        <taxon>Fungi</taxon>
        <taxon>Dikarya</taxon>
        <taxon>Ascomycota</taxon>
        <taxon>Pezizomycotina</taxon>
        <taxon>Sordariomycetes</taxon>
        <taxon>Sordariomycetidae</taxon>
        <taxon>Magnaporthales</taxon>
        <taxon>Pyriculariaceae</taxon>
        <taxon>Pyricularia</taxon>
    </lineage>
</organism>
<protein>
    <recommendedName>
        <fullName evidence="3">Alpha/beta hydrolase fold-3 domain-containing protein</fullName>
    </recommendedName>
</protein>
<keyword evidence="1" id="KW-0378">Hydrolase</keyword>
<dbReference type="InterPro" id="IPR029058">
    <property type="entry name" value="AB_hydrolase_fold"/>
</dbReference>
<dbReference type="EMBL" id="CP034205">
    <property type="protein sequence ID" value="QBZ56152.1"/>
    <property type="molecule type" value="Genomic_DNA"/>
</dbReference>
<feature type="compositionally biased region" description="Low complexity" evidence="2">
    <location>
        <begin position="72"/>
        <end position="93"/>
    </location>
</feature>
<accession>A0A4P7N3R6</accession>
<evidence type="ECO:0000256" key="1">
    <source>
        <dbReference type="ARBA" id="ARBA00022801"/>
    </source>
</evidence>
<dbReference type="Pfam" id="PF07859">
    <property type="entry name" value="Abhydrolase_3"/>
    <property type="match status" value="1"/>
</dbReference>
<evidence type="ECO:0000259" key="3">
    <source>
        <dbReference type="Pfam" id="PF07859"/>
    </source>
</evidence>